<reference evidence="2" key="1">
    <citation type="submission" date="2020-05" db="EMBL/GenBank/DDBJ databases">
        <authorList>
            <person name="Chiriac C."/>
            <person name="Salcher M."/>
            <person name="Ghai R."/>
            <person name="Kavagutti S V."/>
        </authorList>
    </citation>
    <scope>NUCLEOTIDE SEQUENCE</scope>
</reference>
<dbReference type="InterPro" id="IPR007511">
    <property type="entry name" value="DUF501"/>
</dbReference>
<dbReference type="AlphaFoldDB" id="A0A6J6CZE7"/>
<protein>
    <submittedName>
        <fullName evidence="2">Unannotated protein</fullName>
    </submittedName>
</protein>
<evidence type="ECO:0000256" key="1">
    <source>
        <dbReference type="SAM" id="MobiDB-lite"/>
    </source>
</evidence>
<organism evidence="2">
    <name type="scientific">freshwater metagenome</name>
    <dbReference type="NCBI Taxonomy" id="449393"/>
    <lineage>
        <taxon>unclassified sequences</taxon>
        <taxon>metagenomes</taxon>
        <taxon>ecological metagenomes</taxon>
    </lineage>
</organism>
<proteinExistence type="predicted"/>
<sequence>MTATVPALRTPSPADRARVRELLGREPQGAYEIVVRRDDGDPVVLRNDPILDDGTPMPTRYWLVGEREHLAVSRLESTGGVRRAEAELDPDTVADAHHRYAAERDEWVPAGHTGPRPSGGVAGTRTGVKCLHAHYAWFLAGGDDPVGRWVADQLGDTTGTTGTTGTTDLANGSDT</sequence>
<accession>A0A6J6CZE7</accession>
<dbReference type="PANTHER" id="PTHR37163">
    <property type="entry name" value="CONSERVED PROTEIN"/>
    <property type="match status" value="1"/>
</dbReference>
<evidence type="ECO:0000313" key="2">
    <source>
        <dbReference type="EMBL" id="CAB4555493.1"/>
    </source>
</evidence>
<feature type="region of interest" description="Disordered" evidence="1">
    <location>
        <begin position="156"/>
        <end position="175"/>
    </location>
</feature>
<name>A0A6J6CZE7_9ZZZZ</name>
<dbReference type="EMBL" id="CAEZSR010000040">
    <property type="protein sequence ID" value="CAB4555493.1"/>
    <property type="molecule type" value="Genomic_DNA"/>
</dbReference>
<feature type="compositionally biased region" description="Low complexity" evidence="1">
    <location>
        <begin position="156"/>
        <end position="168"/>
    </location>
</feature>
<dbReference type="PANTHER" id="PTHR37163:SF1">
    <property type="entry name" value="DUF501 DOMAIN-CONTAINING PROTEIN"/>
    <property type="match status" value="1"/>
</dbReference>
<dbReference type="Pfam" id="PF04417">
    <property type="entry name" value="DUF501"/>
    <property type="match status" value="1"/>
</dbReference>
<gene>
    <name evidence="2" type="ORF">UFOPK1493_01376</name>
</gene>